<accession>A0A6P8BEN2</accession>
<reference evidence="5" key="1">
    <citation type="journal article" date="2019" name="Mol. Biol. Evol.">
        <title>Blast fungal genomes show frequent chromosomal changes, gene gains and losses, and effector gene turnover.</title>
        <authorList>
            <person name="Gomez Luciano L.B."/>
            <person name="Jason Tsai I."/>
            <person name="Chuma I."/>
            <person name="Tosa Y."/>
            <person name="Chen Y.H."/>
            <person name="Li J.Y."/>
            <person name="Li M.Y."/>
            <person name="Jade Lu M.Y."/>
            <person name="Nakayashiki H."/>
            <person name="Li W.H."/>
        </authorList>
    </citation>
    <scope>NUCLEOTIDE SEQUENCE</scope>
    <source>
        <strain evidence="5">NI907</strain>
    </source>
</reference>
<proteinExistence type="predicted"/>
<dbReference type="SUPFAM" id="SSF52540">
    <property type="entry name" value="P-loop containing nucleoside triphosphate hydrolases"/>
    <property type="match status" value="1"/>
</dbReference>
<organism evidence="4 5">
    <name type="scientific">Pyricularia grisea</name>
    <name type="common">Crabgrass-specific blast fungus</name>
    <name type="synonym">Magnaporthe grisea</name>
    <dbReference type="NCBI Taxonomy" id="148305"/>
    <lineage>
        <taxon>Eukaryota</taxon>
        <taxon>Fungi</taxon>
        <taxon>Dikarya</taxon>
        <taxon>Ascomycota</taxon>
        <taxon>Pezizomycotina</taxon>
        <taxon>Sordariomycetes</taxon>
        <taxon>Sordariomycetidae</taxon>
        <taxon>Magnaporthales</taxon>
        <taxon>Pyriculariaceae</taxon>
        <taxon>Pyricularia</taxon>
    </lineage>
</organism>
<dbReference type="InterPro" id="IPR056884">
    <property type="entry name" value="NPHP3-like_N"/>
</dbReference>
<dbReference type="KEGG" id="pgri:PgNI_03593"/>
<reference evidence="5" key="2">
    <citation type="submission" date="2019-10" db="EMBL/GenBank/DDBJ databases">
        <authorList>
            <consortium name="NCBI Genome Project"/>
        </authorList>
    </citation>
    <scope>NUCLEOTIDE SEQUENCE</scope>
    <source>
        <strain evidence="5">NI907</strain>
    </source>
</reference>
<reference evidence="5" key="3">
    <citation type="submission" date="2025-08" db="UniProtKB">
        <authorList>
            <consortium name="RefSeq"/>
        </authorList>
    </citation>
    <scope>IDENTIFICATION</scope>
    <source>
        <strain evidence="5">NI907</strain>
    </source>
</reference>
<dbReference type="PANTHER" id="PTHR10039:SF14">
    <property type="entry name" value="NACHT DOMAIN-CONTAINING PROTEIN"/>
    <property type="match status" value="1"/>
</dbReference>
<dbReference type="OrthoDB" id="4078873at2759"/>
<dbReference type="Gene3D" id="3.40.50.300">
    <property type="entry name" value="P-loop containing nucleotide triphosphate hydrolases"/>
    <property type="match status" value="1"/>
</dbReference>
<feature type="compositionally biased region" description="Basic and acidic residues" evidence="2">
    <location>
        <begin position="1"/>
        <end position="13"/>
    </location>
</feature>
<feature type="domain" description="Nephrocystin 3-like N-terminal" evidence="3">
    <location>
        <begin position="55"/>
        <end position="225"/>
    </location>
</feature>
<evidence type="ECO:0000256" key="1">
    <source>
        <dbReference type="ARBA" id="ARBA00022737"/>
    </source>
</evidence>
<evidence type="ECO:0000259" key="3">
    <source>
        <dbReference type="Pfam" id="PF24883"/>
    </source>
</evidence>
<dbReference type="InterPro" id="IPR027417">
    <property type="entry name" value="P-loop_NTPase"/>
</dbReference>
<dbReference type="RefSeq" id="XP_030985602.1">
    <property type="nucleotide sequence ID" value="XM_031123647.1"/>
</dbReference>
<gene>
    <name evidence="5" type="ORF">PgNI_03593</name>
</gene>
<dbReference type="Proteomes" id="UP000515153">
    <property type="component" value="Unplaced"/>
</dbReference>
<dbReference type="PANTHER" id="PTHR10039">
    <property type="entry name" value="AMELOGENIN"/>
    <property type="match status" value="1"/>
</dbReference>
<protein>
    <recommendedName>
        <fullName evidence="3">Nephrocystin 3-like N-terminal domain-containing protein</fullName>
    </recommendedName>
</protein>
<evidence type="ECO:0000313" key="4">
    <source>
        <dbReference type="Proteomes" id="UP000515153"/>
    </source>
</evidence>
<keyword evidence="4" id="KW-1185">Reference proteome</keyword>
<keyword evidence="1" id="KW-0677">Repeat</keyword>
<dbReference type="AlphaFoldDB" id="A0A6P8BEN2"/>
<dbReference type="Pfam" id="PF24883">
    <property type="entry name" value="NPHP3_N"/>
    <property type="match status" value="1"/>
</dbReference>
<sequence length="549" mass="61406">MSQLTEKQEEDQARGNFSKVLARLNPRPLTGKRNQPEPGTGAWLTHSHGPPTSPENVKYRTWRSSQSGEVLWVRGDSGTGKSSLAQLAVRDLQADQKSVVLSFGFDACHGPTANTPAELLQSILGELMLHPRATFGTEAKLAISNFLAHHDELEVCRKDQLPSESTWRAFESLICCQKSCFVVIDALDECICSQDKNTAAPGEDLMRKLIGLTERSNLKLACFSRDEPSLKPLMQNSACITLKPDLVMSDVLTVFLKEYDRDPALPPESRERAKKRVLKTADGSFMWAKVLVQYAKSVKSKEAIDIRLEVCPPRLHDAYERMLLETSRLEDFSEDDTRLRRAVLVLLLGAQSPVTLSMLVDALAISERGDAAARTRLLCKPLVNVSGSRVELCHSSARDFLLGVHPRLTDTLPPITLAESHELLARKCLERLLRDEHDHGPCRVAEVRGQRQAMDRNYDVRLVNLPDEKDSFYSYAAEYWITHLMAIPEPAERLSELAYALLSNLGLGHWTDYLGETGHGHSRLMKAHGHLKKSANVLNYEQQAEAESR</sequence>
<name>A0A6P8BEN2_PYRGI</name>
<evidence type="ECO:0000256" key="2">
    <source>
        <dbReference type="SAM" id="MobiDB-lite"/>
    </source>
</evidence>
<evidence type="ECO:0000313" key="5">
    <source>
        <dbReference type="RefSeq" id="XP_030985602.1"/>
    </source>
</evidence>
<dbReference type="GeneID" id="41958556"/>
<feature type="region of interest" description="Disordered" evidence="2">
    <location>
        <begin position="1"/>
        <end position="56"/>
    </location>
</feature>